<proteinExistence type="predicted"/>
<keyword evidence="1" id="KW-0131">Cell cycle</keyword>
<name>A0ABW0TP19_9BACL</name>
<dbReference type="RefSeq" id="WP_381438730.1">
    <property type="nucleotide sequence ID" value="NZ_JBHSNO010000015.1"/>
</dbReference>
<dbReference type="EMBL" id="JBHSNO010000015">
    <property type="protein sequence ID" value="MFC5591220.1"/>
    <property type="molecule type" value="Genomic_DNA"/>
</dbReference>
<dbReference type="GO" id="GO:0051301">
    <property type="term" value="P:cell division"/>
    <property type="evidence" value="ECO:0007669"/>
    <property type="project" value="UniProtKB-KW"/>
</dbReference>
<keyword evidence="1" id="KW-0132">Cell division</keyword>
<dbReference type="CDD" id="cd07820">
    <property type="entry name" value="SRPBCC_3"/>
    <property type="match status" value="1"/>
</dbReference>
<reference evidence="2" key="1">
    <citation type="journal article" date="2019" name="Int. J. Syst. Evol. Microbiol.">
        <title>The Global Catalogue of Microorganisms (GCM) 10K type strain sequencing project: providing services to taxonomists for standard genome sequencing and annotation.</title>
        <authorList>
            <consortium name="The Broad Institute Genomics Platform"/>
            <consortium name="The Broad Institute Genome Sequencing Center for Infectious Disease"/>
            <person name="Wu L."/>
            <person name="Ma J."/>
        </authorList>
    </citation>
    <scope>NUCLEOTIDE SEQUENCE [LARGE SCALE GENOMIC DNA]</scope>
    <source>
        <strain evidence="2">CGMCC 4.1434</strain>
    </source>
</reference>
<accession>A0ABW0TP19</accession>
<protein>
    <submittedName>
        <fullName evidence="1">Cell division protein</fullName>
    </submittedName>
</protein>
<comment type="caution">
    <text evidence="1">The sequence shown here is derived from an EMBL/GenBank/DDBJ whole genome shotgun (WGS) entry which is preliminary data.</text>
</comment>
<dbReference type="Gene3D" id="3.30.530.20">
    <property type="match status" value="1"/>
</dbReference>
<dbReference type="InterPro" id="IPR023393">
    <property type="entry name" value="START-like_dom_sf"/>
</dbReference>
<evidence type="ECO:0000313" key="1">
    <source>
        <dbReference type="EMBL" id="MFC5591220.1"/>
    </source>
</evidence>
<gene>
    <name evidence="1" type="ORF">ACFPRA_20265</name>
</gene>
<sequence length="162" mass="18419">MARQDKGGTIPIIKHEISIHAPIQVCFDLARTVEVHAGKTLLTKQIAIDGVTFGLMELGDFVTWETIHLGMKQKFSSKIVEMVKPYRFTDAIVYGVFHTFTHTHEFIERGSETIMKDTISFKSPLGILGKVADHLFLKRYMRHYIAHQAQKVKRGAEATKYS</sequence>
<dbReference type="Proteomes" id="UP001596109">
    <property type="component" value="Unassembled WGS sequence"/>
</dbReference>
<organism evidence="1 2">
    <name type="scientific">Sporosarcina soli</name>
    <dbReference type="NCBI Taxonomy" id="334736"/>
    <lineage>
        <taxon>Bacteria</taxon>
        <taxon>Bacillati</taxon>
        <taxon>Bacillota</taxon>
        <taxon>Bacilli</taxon>
        <taxon>Bacillales</taxon>
        <taxon>Caryophanaceae</taxon>
        <taxon>Sporosarcina</taxon>
    </lineage>
</organism>
<keyword evidence="2" id="KW-1185">Reference proteome</keyword>
<dbReference type="SUPFAM" id="SSF55961">
    <property type="entry name" value="Bet v1-like"/>
    <property type="match status" value="1"/>
</dbReference>
<evidence type="ECO:0000313" key="2">
    <source>
        <dbReference type="Proteomes" id="UP001596109"/>
    </source>
</evidence>